<dbReference type="GeneID" id="78288713"/>
<organism evidence="4 5">
    <name type="scientific">Thomasclavelia cocleata</name>
    <dbReference type="NCBI Taxonomy" id="69824"/>
    <lineage>
        <taxon>Bacteria</taxon>
        <taxon>Bacillati</taxon>
        <taxon>Bacillota</taxon>
        <taxon>Erysipelotrichia</taxon>
        <taxon>Erysipelotrichales</taxon>
        <taxon>Coprobacillaceae</taxon>
        <taxon>Thomasclavelia</taxon>
    </lineage>
</organism>
<keyword evidence="5" id="KW-1185">Reference proteome</keyword>
<dbReference type="SUPFAM" id="SSF46955">
    <property type="entry name" value="Putative DNA-binding domain"/>
    <property type="match status" value="1"/>
</dbReference>
<dbReference type="InterPro" id="IPR047057">
    <property type="entry name" value="MerR_fam"/>
</dbReference>
<dbReference type="Proteomes" id="UP000198558">
    <property type="component" value="Unassembled WGS sequence"/>
</dbReference>
<dbReference type="PROSITE" id="PS50937">
    <property type="entry name" value="HTH_MERR_2"/>
    <property type="match status" value="1"/>
</dbReference>
<dbReference type="PANTHER" id="PTHR30204:SF85">
    <property type="entry name" value="MULTIDRUG-EFFLUX TRANSPORTER 2 REGULATOR"/>
    <property type="match status" value="1"/>
</dbReference>
<evidence type="ECO:0000259" key="3">
    <source>
        <dbReference type="PROSITE" id="PS50937"/>
    </source>
</evidence>
<proteinExistence type="predicted"/>
<evidence type="ECO:0000256" key="2">
    <source>
        <dbReference type="SAM" id="Coils"/>
    </source>
</evidence>
<dbReference type="GO" id="GO:0003677">
    <property type="term" value="F:DNA binding"/>
    <property type="evidence" value="ECO:0007669"/>
    <property type="project" value="UniProtKB-KW"/>
</dbReference>
<dbReference type="OrthoDB" id="9773308at2"/>
<dbReference type="Pfam" id="PF13411">
    <property type="entry name" value="MerR_1"/>
    <property type="match status" value="1"/>
</dbReference>
<dbReference type="SMART" id="SM00422">
    <property type="entry name" value="HTH_MERR"/>
    <property type="match status" value="1"/>
</dbReference>
<dbReference type="PANTHER" id="PTHR30204">
    <property type="entry name" value="REDOX-CYCLING DRUG-SENSING TRANSCRIPTIONAL ACTIVATOR SOXR"/>
    <property type="match status" value="1"/>
</dbReference>
<sequence>MKKNLVHLTTAQFAKMHNVNKRTLHYYDNIGLFSPCTKGENGYRYYEISQSIDFEYIRMLKDLNMSIEEIKLYLRKPSPDKFIEIAETKEKEIENQIKKLKHIKKILQIKKEQVNFCNNLQEQEIKVINCKKEKISIIPYSFVENDISKLFDYIKKIWNLEQIQMGVGGMLSLKKVMNKEFELYDKLYTPVLNSIPYEKIYTKPEGTYLCGYQKGRWDRIPELYEKMIAFAKKNDLKLTGYAYELGLNEFVISSQEDYITQIMIKIDK</sequence>
<dbReference type="InterPro" id="IPR011256">
    <property type="entry name" value="Reg_factor_effector_dom_sf"/>
</dbReference>
<name>A0A1I0FS79_9FIRM</name>
<dbReference type="GO" id="GO:0003700">
    <property type="term" value="F:DNA-binding transcription factor activity"/>
    <property type="evidence" value="ECO:0007669"/>
    <property type="project" value="InterPro"/>
</dbReference>
<feature type="coiled-coil region" evidence="2">
    <location>
        <begin position="83"/>
        <end position="110"/>
    </location>
</feature>
<dbReference type="InterPro" id="IPR009061">
    <property type="entry name" value="DNA-bd_dom_put_sf"/>
</dbReference>
<keyword evidence="2" id="KW-0175">Coiled coil</keyword>
<accession>A0A1I0FS79</accession>
<dbReference type="InterPro" id="IPR000551">
    <property type="entry name" value="MerR-type_HTH_dom"/>
</dbReference>
<evidence type="ECO:0000256" key="1">
    <source>
        <dbReference type="ARBA" id="ARBA00023125"/>
    </source>
</evidence>
<dbReference type="Gene3D" id="1.10.1660.10">
    <property type="match status" value="1"/>
</dbReference>
<dbReference type="EMBL" id="FOIN01000021">
    <property type="protein sequence ID" value="SET60399.1"/>
    <property type="molecule type" value="Genomic_DNA"/>
</dbReference>
<evidence type="ECO:0000313" key="4">
    <source>
        <dbReference type="EMBL" id="SET60399.1"/>
    </source>
</evidence>
<gene>
    <name evidence="4" type="ORF">SAMN04489758_12130</name>
</gene>
<reference evidence="5" key="1">
    <citation type="submission" date="2016-10" db="EMBL/GenBank/DDBJ databases">
        <authorList>
            <person name="Varghese N."/>
            <person name="Submissions S."/>
        </authorList>
    </citation>
    <scope>NUCLEOTIDE SEQUENCE [LARGE SCALE GENOMIC DNA]</scope>
    <source>
        <strain evidence="5">DSM 1551</strain>
    </source>
</reference>
<dbReference type="SUPFAM" id="SSF55136">
    <property type="entry name" value="Probable bacterial effector-binding domain"/>
    <property type="match status" value="1"/>
</dbReference>
<dbReference type="Gene3D" id="3.20.80.10">
    <property type="entry name" value="Regulatory factor, effector binding domain"/>
    <property type="match status" value="1"/>
</dbReference>
<protein>
    <submittedName>
        <fullName evidence="4">DNA-binding transcriptional regulator, MerR family</fullName>
    </submittedName>
</protein>
<keyword evidence="1 4" id="KW-0238">DNA-binding</keyword>
<evidence type="ECO:0000313" key="5">
    <source>
        <dbReference type="Proteomes" id="UP000198558"/>
    </source>
</evidence>
<dbReference type="AlphaFoldDB" id="A0A1I0FS79"/>
<dbReference type="RefSeq" id="WP_092354473.1">
    <property type="nucleotide sequence ID" value="NZ_CANTIP010000049.1"/>
</dbReference>
<feature type="domain" description="HTH merR-type" evidence="3">
    <location>
        <begin position="7"/>
        <end position="76"/>
    </location>
</feature>